<feature type="domain" description="Helix-turn-helix" evidence="1">
    <location>
        <begin position="6"/>
        <end position="51"/>
    </location>
</feature>
<dbReference type="SUPFAM" id="SSF46955">
    <property type="entry name" value="Putative DNA-binding domain"/>
    <property type="match status" value="1"/>
</dbReference>
<dbReference type="PANTHER" id="PTHR34585:SF22">
    <property type="entry name" value="HELIX-TURN-HELIX DOMAIN-CONTAINING PROTEIN"/>
    <property type="match status" value="1"/>
</dbReference>
<dbReference type="Pfam" id="PF12728">
    <property type="entry name" value="HTH_17"/>
    <property type="match status" value="1"/>
</dbReference>
<dbReference type="NCBIfam" id="TIGR01764">
    <property type="entry name" value="excise"/>
    <property type="match status" value="1"/>
</dbReference>
<dbReference type="GO" id="GO:0003677">
    <property type="term" value="F:DNA binding"/>
    <property type="evidence" value="ECO:0007669"/>
    <property type="project" value="InterPro"/>
</dbReference>
<gene>
    <name evidence="2" type="ORF">Krac_11604</name>
</gene>
<sequence length="67" mass="8233">MEDENFLTIEEACARLKISRRTLERYTTNGRIRRYRRGVRVYYKSSDVDKLEQELEEYKPEDLQEDK</sequence>
<dbReference type="InParanoid" id="D6TCJ1"/>
<protein>
    <submittedName>
        <fullName evidence="2">DNA binding domain protein, excisionase family</fullName>
    </submittedName>
</protein>
<dbReference type="InterPro" id="IPR010093">
    <property type="entry name" value="SinI_DNA-bd"/>
</dbReference>
<name>D6TCJ1_KTERA</name>
<comment type="caution">
    <text evidence="2">The sequence shown here is derived from an EMBL/GenBank/DDBJ whole genome shotgun (WGS) entry which is preliminary data.</text>
</comment>
<dbReference type="PANTHER" id="PTHR34585">
    <property type="match status" value="1"/>
</dbReference>
<dbReference type="AlphaFoldDB" id="D6TCJ1"/>
<keyword evidence="3" id="KW-1185">Reference proteome</keyword>
<evidence type="ECO:0000259" key="1">
    <source>
        <dbReference type="Pfam" id="PF12728"/>
    </source>
</evidence>
<organism evidence="2 3">
    <name type="scientific">Ktedonobacter racemifer DSM 44963</name>
    <dbReference type="NCBI Taxonomy" id="485913"/>
    <lineage>
        <taxon>Bacteria</taxon>
        <taxon>Bacillati</taxon>
        <taxon>Chloroflexota</taxon>
        <taxon>Ktedonobacteria</taxon>
        <taxon>Ktedonobacterales</taxon>
        <taxon>Ktedonobacteraceae</taxon>
        <taxon>Ktedonobacter</taxon>
    </lineage>
</organism>
<dbReference type="EMBL" id="ADVG01000001">
    <property type="protein sequence ID" value="EFH90008.1"/>
    <property type="molecule type" value="Genomic_DNA"/>
</dbReference>
<dbReference type="Gene3D" id="1.10.1660.10">
    <property type="match status" value="1"/>
</dbReference>
<dbReference type="Proteomes" id="UP000004508">
    <property type="component" value="Unassembled WGS sequence"/>
</dbReference>
<dbReference type="InterPro" id="IPR041657">
    <property type="entry name" value="HTH_17"/>
</dbReference>
<reference evidence="2 3" key="1">
    <citation type="journal article" date="2011" name="Stand. Genomic Sci.">
        <title>Non-contiguous finished genome sequence and contextual data of the filamentous soil bacterium Ktedonobacter racemifer type strain (SOSP1-21).</title>
        <authorList>
            <person name="Chang Y.J."/>
            <person name="Land M."/>
            <person name="Hauser L."/>
            <person name="Chertkov O."/>
            <person name="Del Rio T.G."/>
            <person name="Nolan M."/>
            <person name="Copeland A."/>
            <person name="Tice H."/>
            <person name="Cheng J.F."/>
            <person name="Lucas S."/>
            <person name="Han C."/>
            <person name="Goodwin L."/>
            <person name="Pitluck S."/>
            <person name="Ivanova N."/>
            <person name="Ovchinikova G."/>
            <person name="Pati A."/>
            <person name="Chen A."/>
            <person name="Palaniappan K."/>
            <person name="Mavromatis K."/>
            <person name="Liolios K."/>
            <person name="Brettin T."/>
            <person name="Fiebig A."/>
            <person name="Rohde M."/>
            <person name="Abt B."/>
            <person name="Goker M."/>
            <person name="Detter J.C."/>
            <person name="Woyke T."/>
            <person name="Bristow J."/>
            <person name="Eisen J.A."/>
            <person name="Markowitz V."/>
            <person name="Hugenholtz P."/>
            <person name="Kyrpides N.C."/>
            <person name="Klenk H.P."/>
            <person name="Lapidus A."/>
        </authorList>
    </citation>
    <scope>NUCLEOTIDE SEQUENCE [LARGE SCALE GENOMIC DNA]</scope>
    <source>
        <strain evidence="3">DSM 44963</strain>
    </source>
</reference>
<dbReference type="RefSeq" id="WP_007907018.1">
    <property type="nucleotide sequence ID" value="NZ_ADVG01000001.1"/>
</dbReference>
<evidence type="ECO:0000313" key="3">
    <source>
        <dbReference type="Proteomes" id="UP000004508"/>
    </source>
</evidence>
<accession>D6TCJ1</accession>
<proteinExistence type="predicted"/>
<dbReference type="InterPro" id="IPR009061">
    <property type="entry name" value="DNA-bd_dom_put_sf"/>
</dbReference>
<evidence type="ECO:0000313" key="2">
    <source>
        <dbReference type="EMBL" id="EFH90008.1"/>
    </source>
</evidence>